<organism evidence="3 4">
    <name type="scientific">Hymenobacter daecheongensis DSM 21074</name>
    <dbReference type="NCBI Taxonomy" id="1121955"/>
    <lineage>
        <taxon>Bacteria</taxon>
        <taxon>Pseudomonadati</taxon>
        <taxon>Bacteroidota</taxon>
        <taxon>Cytophagia</taxon>
        <taxon>Cytophagales</taxon>
        <taxon>Hymenobacteraceae</taxon>
        <taxon>Hymenobacter</taxon>
    </lineage>
</organism>
<dbReference type="OrthoDB" id="9792992at2"/>
<dbReference type="RefSeq" id="WP_073108456.1">
    <property type="nucleotide sequence ID" value="NZ_FQYN01000003.1"/>
</dbReference>
<dbReference type="InterPro" id="IPR050640">
    <property type="entry name" value="Bact_2-comp_sensor_kinase"/>
</dbReference>
<dbReference type="PANTHER" id="PTHR34220">
    <property type="entry name" value="SENSOR HISTIDINE KINASE YPDA"/>
    <property type="match status" value="1"/>
</dbReference>
<gene>
    <name evidence="3" type="ORF">SAMN02745146_2024</name>
</gene>
<feature type="domain" description="Signal transduction histidine kinase internal region" evidence="2">
    <location>
        <begin position="163"/>
        <end position="242"/>
    </location>
</feature>
<sequence length="359" mass="39880">MFAASPRTRLYWTLQLIGWPLYGVAGAVLIALFAARVGMKMREIIIVEATIAVTMLVFSHLLRLYIRHHAWVRLSVGQMLPRVLLANAVVSVLSQVAILVLLVYVIRLYTGSQYSWQQFGGYVLNTYFVLLLWSAFYFGLHYLDSYKQAEIDKWKLSAAVREAEMRTLKAQINPHFMFNGLNNIRALVTEDPARARDMITHLSDLLRYSIQLNSAEQVPLSRELEIVTHYLALEAVQLEERLTYTIDAEPAALPVLIPPMTLQLLVENGIKHGIAPRPAGGHIHLTARLGAAPDQLLITVTNTGHYAPTAGYEGVGLRNAQERLHLLFGPKARLTVGNSATVPATVVAELELPVGSVEG</sequence>
<name>A0A1M6FCX5_9BACT</name>
<dbReference type="Pfam" id="PF06580">
    <property type="entry name" value="His_kinase"/>
    <property type="match status" value="1"/>
</dbReference>
<dbReference type="Gene3D" id="3.30.565.10">
    <property type="entry name" value="Histidine kinase-like ATPase, C-terminal domain"/>
    <property type="match status" value="1"/>
</dbReference>
<dbReference type="GO" id="GO:0000155">
    <property type="term" value="F:phosphorelay sensor kinase activity"/>
    <property type="evidence" value="ECO:0007669"/>
    <property type="project" value="InterPro"/>
</dbReference>
<keyword evidence="3" id="KW-0418">Kinase</keyword>
<evidence type="ECO:0000259" key="2">
    <source>
        <dbReference type="Pfam" id="PF06580"/>
    </source>
</evidence>
<keyword evidence="4" id="KW-1185">Reference proteome</keyword>
<feature type="transmembrane region" description="Helical" evidence="1">
    <location>
        <begin position="122"/>
        <end position="143"/>
    </location>
</feature>
<feature type="transmembrane region" description="Helical" evidence="1">
    <location>
        <begin position="45"/>
        <end position="66"/>
    </location>
</feature>
<keyword evidence="1" id="KW-0812">Transmembrane</keyword>
<evidence type="ECO:0000256" key="1">
    <source>
        <dbReference type="SAM" id="Phobius"/>
    </source>
</evidence>
<keyword evidence="3" id="KW-0808">Transferase</keyword>
<keyword evidence="1" id="KW-1133">Transmembrane helix</keyword>
<dbReference type="SUPFAM" id="SSF55874">
    <property type="entry name" value="ATPase domain of HSP90 chaperone/DNA topoisomerase II/histidine kinase"/>
    <property type="match status" value="1"/>
</dbReference>
<evidence type="ECO:0000313" key="4">
    <source>
        <dbReference type="Proteomes" id="UP000184418"/>
    </source>
</evidence>
<evidence type="ECO:0000313" key="3">
    <source>
        <dbReference type="EMBL" id="SHI95503.1"/>
    </source>
</evidence>
<proteinExistence type="predicted"/>
<dbReference type="InterPro" id="IPR010559">
    <property type="entry name" value="Sig_transdc_His_kin_internal"/>
</dbReference>
<accession>A0A1M6FCX5</accession>
<feature type="transmembrane region" description="Helical" evidence="1">
    <location>
        <begin position="86"/>
        <end position="110"/>
    </location>
</feature>
<dbReference type="Proteomes" id="UP000184418">
    <property type="component" value="Unassembled WGS sequence"/>
</dbReference>
<dbReference type="GO" id="GO:0016020">
    <property type="term" value="C:membrane"/>
    <property type="evidence" value="ECO:0007669"/>
    <property type="project" value="InterPro"/>
</dbReference>
<dbReference type="PANTHER" id="PTHR34220:SF7">
    <property type="entry name" value="SENSOR HISTIDINE KINASE YPDA"/>
    <property type="match status" value="1"/>
</dbReference>
<dbReference type="STRING" id="1121955.SAMN02745146_2024"/>
<feature type="transmembrane region" description="Helical" evidence="1">
    <location>
        <begin position="12"/>
        <end position="33"/>
    </location>
</feature>
<reference evidence="3 4" key="1">
    <citation type="submission" date="2016-11" db="EMBL/GenBank/DDBJ databases">
        <authorList>
            <person name="Jaros S."/>
            <person name="Januszkiewicz K."/>
            <person name="Wedrychowicz H."/>
        </authorList>
    </citation>
    <scope>NUCLEOTIDE SEQUENCE [LARGE SCALE GENOMIC DNA]</scope>
    <source>
        <strain evidence="3 4">DSM 21074</strain>
    </source>
</reference>
<keyword evidence="1" id="KW-0472">Membrane</keyword>
<protein>
    <submittedName>
        <fullName evidence="3">Histidine kinase</fullName>
    </submittedName>
</protein>
<dbReference type="AlphaFoldDB" id="A0A1M6FCX5"/>
<dbReference type="EMBL" id="FQYN01000003">
    <property type="protein sequence ID" value="SHI95503.1"/>
    <property type="molecule type" value="Genomic_DNA"/>
</dbReference>
<dbReference type="InterPro" id="IPR036890">
    <property type="entry name" value="HATPase_C_sf"/>
</dbReference>